<dbReference type="AlphaFoldDB" id="A0A6I6G7L0"/>
<dbReference type="Proteomes" id="UP000426027">
    <property type="component" value="Chromosome"/>
</dbReference>
<sequence length="100" mass="11082">MITFYSEPNPELKPDEDTLVLEDGGYSLIVWNDDVNSFDWVIQALMEIVGHSAEQAEQCALIIHMRGKYAVKHGGFEELKVMAEGITDRGINATVEAVAV</sequence>
<gene>
    <name evidence="2" type="ORF">GLV81_08775</name>
</gene>
<accession>A0A6I6G7L0</accession>
<dbReference type="InterPro" id="IPR003769">
    <property type="entry name" value="ClpS_core"/>
</dbReference>
<proteinExistence type="predicted"/>
<evidence type="ECO:0000313" key="3">
    <source>
        <dbReference type="Proteomes" id="UP000426027"/>
    </source>
</evidence>
<dbReference type="KEGG" id="fls:GLV81_08775"/>
<protein>
    <submittedName>
        <fullName evidence="2">ATP-dependent Clp protease adaptor ClpS</fullName>
    </submittedName>
</protein>
<organism evidence="2 3">
    <name type="scientific">Phnomibacter ginsenosidimutans</name>
    <dbReference type="NCBI Taxonomy" id="2676868"/>
    <lineage>
        <taxon>Bacteria</taxon>
        <taxon>Pseudomonadati</taxon>
        <taxon>Bacteroidota</taxon>
        <taxon>Chitinophagia</taxon>
        <taxon>Chitinophagales</taxon>
        <taxon>Chitinophagaceae</taxon>
        <taxon>Phnomibacter</taxon>
    </lineage>
</organism>
<feature type="domain" description="Adaptor protein ClpS core" evidence="1">
    <location>
        <begin position="25"/>
        <end position="88"/>
    </location>
</feature>
<keyword evidence="2" id="KW-0378">Hydrolase</keyword>
<name>A0A6I6G7L0_9BACT</name>
<keyword evidence="2" id="KW-0645">Protease</keyword>
<evidence type="ECO:0000313" key="2">
    <source>
        <dbReference type="EMBL" id="QGW28174.1"/>
    </source>
</evidence>
<keyword evidence="3" id="KW-1185">Reference proteome</keyword>
<dbReference type="SUPFAM" id="SSF54736">
    <property type="entry name" value="ClpS-like"/>
    <property type="match status" value="1"/>
</dbReference>
<dbReference type="RefSeq" id="WP_157478533.1">
    <property type="nucleotide sequence ID" value="NZ_CP046566.1"/>
</dbReference>
<dbReference type="InterPro" id="IPR014719">
    <property type="entry name" value="Ribosomal_bL12_C/ClpS-like"/>
</dbReference>
<reference evidence="2 3" key="1">
    <citation type="submission" date="2019-11" db="EMBL/GenBank/DDBJ databases">
        <authorList>
            <person name="Im W.T."/>
        </authorList>
    </citation>
    <scope>NUCLEOTIDE SEQUENCE [LARGE SCALE GENOMIC DNA]</scope>
    <source>
        <strain evidence="2 3">SB-02</strain>
    </source>
</reference>
<dbReference type="GO" id="GO:0006508">
    <property type="term" value="P:proteolysis"/>
    <property type="evidence" value="ECO:0007669"/>
    <property type="project" value="UniProtKB-KW"/>
</dbReference>
<dbReference type="EMBL" id="CP046566">
    <property type="protein sequence ID" value="QGW28174.1"/>
    <property type="molecule type" value="Genomic_DNA"/>
</dbReference>
<dbReference type="GO" id="GO:0008233">
    <property type="term" value="F:peptidase activity"/>
    <property type="evidence" value="ECO:0007669"/>
    <property type="project" value="UniProtKB-KW"/>
</dbReference>
<dbReference type="Pfam" id="PF02617">
    <property type="entry name" value="ClpS"/>
    <property type="match status" value="1"/>
</dbReference>
<dbReference type="GO" id="GO:0030163">
    <property type="term" value="P:protein catabolic process"/>
    <property type="evidence" value="ECO:0007669"/>
    <property type="project" value="InterPro"/>
</dbReference>
<evidence type="ECO:0000259" key="1">
    <source>
        <dbReference type="Pfam" id="PF02617"/>
    </source>
</evidence>
<dbReference type="Gene3D" id="3.30.1390.10">
    <property type="match status" value="1"/>
</dbReference>